<dbReference type="EMBL" id="KN838543">
    <property type="protein sequence ID" value="KIK08288.1"/>
    <property type="molecule type" value="Genomic_DNA"/>
</dbReference>
<dbReference type="Proteomes" id="UP000054477">
    <property type="component" value="Unassembled WGS sequence"/>
</dbReference>
<keyword evidence="2" id="KW-1185">Reference proteome</keyword>
<evidence type="ECO:0000313" key="1">
    <source>
        <dbReference type="EMBL" id="KIK08288.1"/>
    </source>
</evidence>
<organism evidence="1 2">
    <name type="scientific">Laccaria amethystina LaAM-08-1</name>
    <dbReference type="NCBI Taxonomy" id="1095629"/>
    <lineage>
        <taxon>Eukaryota</taxon>
        <taxon>Fungi</taxon>
        <taxon>Dikarya</taxon>
        <taxon>Basidiomycota</taxon>
        <taxon>Agaricomycotina</taxon>
        <taxon>Agaricomycetes</taxon>
        <taxon>Agaricomycetidae</taxon>
        <taxon>Agaricales</taxon>
        <taxon>Agaricineae</taxon>
        <taxon>Hydnangiaceae</taxon>
        <taxon>Laccaria</taxon>
    </lineage>
</organism>
<dbReference type="HOGENOM" id="CLU_1796791_0_0_1"/>
<evidence type="ECO:0000313" key="2">
    <source>
        <dbReference type="Proteomes" id="UP000054477"/>
    </source>
</evidence>
<accession>A0A0C9YJK9</accession>
<reference evidence="1 2" key="1">
    <citation type="submission" date="2014-04" db="EMBL/GenBank/DDBJ databases">
        <authorList>
            <consortium name="DOE Joint Genome Institute"/>
            <person name="Kuo A."/>
            <person name="Kohler A."/>
            <person name="Nagy L.G."/>
            <person name="Floudas D."/>
            <person name="Copeland A."/>
            <person name="Barry K.W."/>
            <person name="Cichocki N."/>
            <person name="Veneault-Fourrey C."/>
            <person name="LaButti K."/>
            <person name="Lindquist E.A."/>
            <person name="Lipzen A."/>
            <person name="Lundell T."/>
            <person name="Morin E."/>
            <person name="Murat C."/>
            <person name="Sun H."/>
            <person name="Tunlid A."/>
            <person name="Henrissat B."/>
            <person name="Grigoriev I.V."/>
            <person name="Hibbett D.S."/>
            <person name="Martin F."/>
            <person name="Nordberg H.P."/>
            <person name="Cantor M.N."/>
            <person name="Hua S.X."/>
        </authorList>
    </citation>
    <scope>NUCLEOTIDE SEQUENCE [LARGE SCALE GENOMIC DNA]</scope>
    <source>
        <strain evidence="1 2">LaAM-08-1</strain>
    </source>
</reference>
<dbReference type="OrthoDB" id="10249697at2759"/>
<reference evidence="2" key="2">
    <citation type="submission" date="2015-01" db="EMBL/GenBank/DDBJ databases">
        <title>Evolutionary Origins and Diversification of the Mycorrhizal Mutualists.</title>
        <authorList>
            <consortium name="DOE Joint Genome Institute"/>
            <consortium name="Mycorrhizal Genomics Consortium"/>
            <person name="Kohler A."/>
            <person name="Kuo A."/>
            <person name="Nagy L.G."/>
            <person name="Floudas D."/>
            <person name="Copeland A."/>
            <person name="Barry K.W."/>
            <person name="Cichocki N."/>
            <person name="Veneault-Fourrey C."/>
            <person name="LaButti K."/>
            <person name="Lindquist E.A."/>
            <person name="Lipzen A."/>
            <person name="Lundell T."/>
            <person name="Morin E."/>
            <person name="Murat C."/>
            <person name="Riley R."/>
            <person name="Ohm R."/>
            <person name="Sun H."/>
            <person name="Tunlid A."/>
            <person name="Henrissat B."/>
            <person name="Grigoriev I.V."/>
            <person name="Hibbett D.S."/>
            <person name="Martin F."/>
        </authorList>
    </citation>
    <scope>NUCLEOTIDE SEQUENCE [LARGE SCALE GENOMIC DNA]</scope>
    <source>
        <strain evidence="2">LaAM-08-1</strain>
    </source>
</reference>
<dbReference type="AlphaFoldDB" id="A0A0C9YJK9"/>
<proteinExistence type="predicted"/>
<name>A0A0C9YJK9_9AGAR</name>
<sequence length="144" mass="16043">MPHQTFTVTLNYDHSKKFALLLPPSSRTNGCTLCEAKNKFVSKFCHRSISKEGNRLKVTKTCRNAYTTSRSGRGRRTSCCPEVRTSYCPKICILSGNCIILQALNAYILHSVCPICILVLAFRLTRFTVAAEASLNVEEGSLLH</sequence>
<gene>
    <name evidence="1" type="ORF">K443DRAFT_590563</name>
</gene>
<protein>
    <submittedName>
        <fullName evidence="1">Uncharacterized protein</fullName>
    </submittedName>
</protein>